<evidence type="ECO:0000313" key="2">
    <source>
        <dbReference type="Proteomes" id="UP000814033"/>
    </source>
</evidence>
<keyword evidence="2" id="KW-1185">Reference proteome</keyword>
<gene>
    <name evidence="1" type="ORF">FA95DRAFT_1500726</name>
</gene>
<comment type="caution">
    <text evidence="1">The sequence shown here is derived from an EMBL/GenBank/DDBJ whole genome shotgun (WGS) entry which is preliminary data.</text>
</comment>
<sequence>MYPCTIILAAFLWRFSVDAGAVPAARNAWPDPYGLHPNQVYPFARLFSPPALGNSTAPPRPPPSNSSAHPPTRLRSWPSTGTRSLRARQAGDAEQVEQAPPSPAVPQDTRPTPAPTGDPSPSTTVHINSVDDFALLLPSRAGELVSDAEADGVAFCSPSSGEAQCTNRMPEGFITAAALTRADDDSWVQITGCLDPTRSTLDPSDAGGQFDVRFPNGAQCTFGGYAASFIELVEPALNRFCIRCCAAENDQVNCNSHMDRQGCENAVPGVYDFPDRGVSCS</sequence>
<accession>A0ACB8RE84</accession>
<proteinExistence type="predicted"/>
<dbReference type="Proteomes" id="UP000814033">
    <property type="component" value="Unassembled WGS sequence"/>
</dbReference>
<reference evidence="1" key="2">
    <citation type="journal article" date="2022" name="New Phytol.">
        <title>Evolutionary transition to the ectomycorrhizal habit in the genomes of a hyperdiverse lineage of mushroom-forming fungi.</title>
        <authorList>
            <person name="Looney B."/>
            <person name="Miyauchi S."/>
            <person name="Morin E."/>
            <person name="Drula E."/>
            <person name="Courty P.E."/>
            <person name="Kohler A."/>
            <person name="Kuo A."/>
            <person name="LaButti K."/>
            <person name="Pangilinan J."/>
            <person name="Lipzen A."/>
            <person name="Riley R."/>
            <person name="Andreopoulos W."/>
            <person name="He G."/>
            <person name="Johnson J."/>
            <person name="Nolan M."/>
            <person name="Tritt A."/>
            <person name="Barry K.W."/>
            <person name="Grigoriev I.V."/>
            <person name="Nagy L.G."/>
            <person name="Hibbett D."/>
            <person name="Henrissat B."/>
            <person name="Matheny P.B."/>
            <person name="Labbe J."/>
            <person name="Martin F.M."/>
        </authorList>
    </citation>
    <scope>NUCLEOTIDE SEQUENCE</scope>
    <source>
        <strain evidence="1">FP105234-sp</strain>
    </source>
</reference>
<organism evidence="1 2">
    <name type="scientific">Auriscalpium vulgare</name>
    <dbReference type="NCBI Taxonomy" id="40419"/>
    <lineage>
        <taxon>Eukaryota</taxon>
        <taxon>Fungi</taxon>
        <taxon>Dikarya</taxon>
        <taxon>Basidiomycota</taxon>
        <taxon>Agaricomycotina</taxon>
        <taxon>Agaricomycetes</taxon>
        <taxon>Russulales</taxon>
        <taxon>Auriscalpiaceae</taxon>
        <taxon>Auriscalpium</taxon>
    </lineage>
</organism>
<evidence type="ECO:0000313" key="1">
    <source>
        <dbReference type="EMBL" id="KAI0041956.1"/>
    </source>
</evidence>
<protein>
    <submittedName>
        <fullName evidence="1">Uncharacterized protein</fullName>
    </submittedName>
</protein>
<reference evidence="1" key="1">
    <citation type="submission" date="2021-02" db="EMBL/GenBank/DDBJ databases">
        <authorList>
            <consortium name="DOE Joint Genome Institute"/>
            <person name="Ahrendt S."/>
            <person name="Looney B.P."/>
            <person name="Miyauchi S."/>
            <person name="Morin E."/>
            <person name="Drula E."/>
            <person name="Courty P.E."/>
            <person name="Chicoki N."/>
            <person name="Fauchery L."/>
            <person name="Kohler A."/>
            <person name="Kuo A."/>
            <person name="Labutti K."/>
            <person name="Pangilinan J."/>
            <person name="Lipzen A."/>
            <person name="Riley R."/>
            <person name="Andreopoulos W."/>
            <person name="He G."/>
            <person name="Johnson J."/>
            <person name="Barry K.W."/>
            <person name="Grigoriev I.V."/>
            <person name="Nagy L."/>
            <person name="Hibbett D."/>
            <person name="Henrissat B."/>
            <person name="Matheny P.B."/>
            <person name="Labbe J."/>
            <person name="Martin F."/>
        </authorList>
    </citation>
    <scope>NUCLEOTIDE SEQUENCE</scope>
    <source>
        <strain evidence="1">FP105234-sp</strain>
    </source>
</reference>
<dbReference type="EMBL" id="MU276092">
    <property type="protein sequence ID" value="KAI0041956.1"/>
    <property type="molecule type" value="Genomic_DNA"/>
</dbReference>
<name>A0ACB8RE84_9AGAM</name>